<feature type="transmembrane region" description="Helical" evidence="1">
    <location>
        <begin position="115"/>
        <end position="133"/>
    </location>
</feature>
<protein>
    <submittedName>
        <fullName evidence="2">Uncharacterized protein</fullName>
    </submittedName>
</protein>
<keyword evidence="1" id="KW-1133">Transmembrane helix</keyword>
<proteinExistence type="predicted"/>
<feature type="transmembrane region" description="Helical" evidence="1">
    <location>
        <begin position="86"/>
        <end position="103"/>
    </location>
</feature>
<dbReference type="EMBL" id="LAZR01017352">
    <property type="protein sequence ID" value="KKM00784.1"/>
    <property type="molecule type" value="Genomic_DNA"/>
</dbReference>
<dbReference type="AlphaFoldDB" id="A0A0F9GPU5"/>
<keyword evidence="1" id="KW-0812">Transmembrane</keyword>
<sequence>MLFQAIDIYKYIPFIIAGVLLGSGVLILKIGLAVAKAESKTNMKWVAGSFFIQYGVTLFITLPMQLDMILAFMSGSYSSYQGPPPSLIAIVVIFSTFIVVNLINTIHKPGIIRSFIIALMILGPIIISSYLVFSNIGNVL</sequence>
<keyword evidence="1" id="KW-0472">Membrane</keyword>
<evidence type="ECO:0000313" key="2">
    <source>
        <dbReference type="EMBL" id="KKM00784.1"/>
    </source>
</evidence>
<accession>A0A0F9GPU5</accession>
<comment type="caution">
    <text evidence="2">The sequence shown here is derived from an EMBL/GenBank/DDBJ whole genome shotgun (WGS) entry which is preliminary data.</text>
</comment>
<feature type="transmembrane region" description="Helical" evidence="1">
    <location>
        <begin position="12"/>
        <end position="33"/>
    </location>
</feature>
<evidence type="ECO:0000256" key="1">
    <source>
        <dbReference type="SAM" id="Phobius"/>
    </source>
</evidence>
<gene>
    <name evidence="2" type="ORF">LCGC14_1800970</name>
</gene>
<feature type="transmembrane region" description="Helical" evidence="1">
    <location>
        <begin position="45"/>
        <end position="66"/>
    </location>
</feature>
<name>A0A0F9GPU5_9ZZZZ</name>
<organism evidence="2">
    <name type="scientific">marine sediment metagenome</name>
    <dbReference type="NCBI Taxonomy" id="412755"/>
    <lineage>
        <taxon>unclassified sequences</taxon>
        <taxon>metagenomes</taxon>
        <taxon>ecological metagenomes</taxon>
    </lineage>
</organism>
<reference evidence="2" key="1">
    <citation type="journal article" date="2015" name="Nature">
        <title>Complex archaea that bridge the gap between prokaryotes and eukaryotes.</title>
        <authorList>
            <person name="Spang A."/>
            <person name="Saw J.H."/>
            <person name="Jorgensen S.L."/>
            <person name="Zaremba-Niedzwiedzka K."/>
            <person name="Martijn J."/>
            <person name="Lind A.E."/>
            <person name="van Eijk R."/>
            <person name="Schleper C."/>
            <person name="Guy L."/>
            <person name="Ettema T.J."/>
        </authorList>
    </citation>
    <scope>NUCLEOTIDE SEQUENCE</scope>
</reference>